<evidence type="ECO:0000313" key="3">
    <source>
        <dbReference type="Proteomes" id="UP000675881"/>
    </source>
</evidence>
<gene>
    <name evidence="2" type="ORF">LSAA_12910</name>
</gene>
<dbReference type="EMBL" id="HG994586">
    <property type="protein sequence ID" value="CAF3009429.1"/>
    <property type="molecule type" value="Genomic_DNA"/>
</dbReference>
<sequence length="125" mass="14375">MTKNPELQESDNTHESKSIDEKAQVIPTHTERYPSKESTDISEINSILLSGRDCMDVQNDINRLDEEGDSSSEASHAVCLREDYKVVLRKRQDVLQKPSLRYVSQNISKDLPVLEKRWKENSLSE</sequence>
<keyword evidence="3" id="KW-1185">Reference proteome</keyword>
<evidence type="ECO:0000256" key="1">
    <source>
        <dbReference type="SAM" id="MobiDB-lite"/>
    </source>
</evidence>
<organism evidence="2 3">
    <name type="scientific">Lepeophtheirus salmonis</name>
    <name type="common">Salmon louse</name>
    <name type="synonym">Caligus salmonis</name>
    <dbReference type="NCBI Taxonomy" id="72036"/>
    <lineage>
        <taxon>Eukaryota</taxon>
        <taxon>Metazoa</taxon>
        <taxon>Ecdysozoa</taxon>
        <taxon>Arthropoda</taxon>
        <taxon>Crustacea</taxon>
        <taxon>Multicrustacea</taxon>
        <taxon>Hexanauplia</taxon>
        <taxon>Copepoda</taxon>
        <taxon>Siphonostomatoida</taxon>
        <taxon>Caligidae</taxon>
        <taxon>Lepeophtheirus</taxon>
    </lineage>
</organism>
<reference evidence="2" key="1">
    <citation type="submission" date="2021-02" db="EMBL/GenBank/DDBJ databases">
        <authorList>
            <person name="Bekaert M."/>
        </authorList>
    </citation>
    <scope>NUCLEOTIDE SEQUENCE</scope>
    <source>
        <strain evidence="2">IoA-00</strain>
    </source>
</reference>
<proteinExistence type="predicted"/>
<dbReference type="Proteomes" id="UP000675881">
    <property type="component" value="Chromosome 7"/>
</dbReference>
<evidence type="ECO:0000313" key="2">
    <source>
        <dbReference type="EMBL" id="CAF3009429.1"/>
    </source>
</evidence>
<feature type="compositionally biased region" description="Basic and acidic residues" evidence="1">
    <location>
        <begin position="11"/>
        <end position="39"/>
    </location>
</feature>
<name>A0A7R8D2X1_LEPSM</name>
<accession>A0A7R8D2X1</accession>
<protein>
    <submittedName>
        <fullName evidence="2">(salmon louse) hypothetical protein</fullName>
    </submittedName>
</protein>
<feature type="region of interest" description="Disordered" evidence="1">
    <location>
        <begin position="1"/>
        <end position="40"/>
    </location>
</feature>
<dbReference type="AlphaFoldDB" id="A0A7R8D2X1"/>